<evidence type="ECO:0000256" key="1">
    <source>
        <dbReference type="ARBA" id="ARBA00023125"/>
    </source>
</evidence>
<name>A0A1E3HA76_9HYPH</name>
<sequence>MLPIDGFLRAPHIPAMRLTQQTNYAIRLLIYCAASDGRPSKVGDIASTFGISELHLFKILKVLVDGGFVETIRGRKGGVLLAKPPQDITVGQVVRVTEENFTLTDCFDESKQDCPLISACDYNQILHQALAAFLAVLDTKTIADLSEARPDIRFLLDLPMQAVAVN</sequence>
<dbReference type="PROSITE" id="PS51197">
    <property type="entry name" value="HTH_RRF2_2"/>
    <property type="match status" value="1"/>
</dbReference>
<dbReference type="Gene3D" id="1.10.10.10">
    <property type="entry name" value="Winged helix-like DNA-binding domain superfamily/Winged helix DNA-binding domain"/>
    <property type="match status" value="1"/>
</dbReference>
<dbReference type="InterPro" id="IPR036388">
    <property type="entry name" value="WH-like_DNA-bd_sf"/>
</dbReference>
<evidence type="ECO:0000313" key="3">
    <source>
        <dbReference type="Proteomes" id="UP000094622"/>
    </source>
</evidence>
<dbReference type="GO" id="GO:0005829">
    <property type="term" value="C:cytosol"/>
    <property type="evidence" value="ECO:0007669"/>
    <property type="project" value="TreeGrafter"/>
</dbReference>
<dbReference type="EMBL" id="MCRJ01000003">
    <property type="protein sequence ID" value="ODN72381.1"/>
    <property type="molecule type" value="Genomic_DNA"/>
</dbReference>
<dbReference type="Pfam" id="PF02082">
    <property type="entry name" value="Rrf2"/>
    <property type="match status" value="1"/>
</dbReference>
<evidence type="ECO:0000313" key="2">
    <source>
        <dbReference type="EMBL" id="ODN72381.1"/>
    </source>
</evidence>
<accession>A0A1E3HA76</accession>
<dbReference type="PANTHER" id="PTHR33221:SF4">
    <property type="entry name" value="HTH-TYPE TRANSCRIPTIONAL REPRESSOR NSRR"/>
    <property type="match status" value="1"/>
</dbReference>
<dbReference type="SUPFAM" id="SSF46785">
    <property type="entry name" value="Winged helix' DNA-binding domain"/>
    <property type="match status" value="1"/>
</dbReference>
<dbReference type="GO" id="GO:0003677">
    <property type="term" value="F:DNA binding"/>
    <property type="evidence" value="ECO:0007669"/>
    <property type="project" value="UniProtKB-KW"/>
</dbReference>
<dbReference type="PANTHER" id="PTHR33221">
    <property type="entry name" value="WINGED HELIX-TURN-HELIX TRANSCRIPTIONAL REGULATOR, RRF2 FAMILY"/>
    <property type="match status" value="1"/>
</dbReference>
<dbReference type="GO" id="GO:0003700">
    <property type="term" value="F:DNA-binding transcription factor activity"/>
    <property type="evidence" value="ECO:0007669"/>
    <property type="project" value="TreeGrafter"/>
</dbReference>
<protein>
    <submittedName>
        <fullName evidence="2">HTH-type transcriptional repressor NsrR</fullName>
    </submittedName>
</protein>
<gene>
    <name evidence="2" type="primary">nsrR_1</name>
    <name evidence="2" type="ORF">A6302_00308</name>
</gene>
<dbReference type="InterPro" id="IPR000944">
    <property type="entry name" value="Tscrpt_reg_Rrf2"/>
</dbReference>
<dbReference type="Proteomes" id="UP000094622">
    <property type="component" value="Unassembled WGS sequence"/>
</dbReference>
<keyword evidence="3" id="KW-1185">Reference proteome</keyword>
<comment type="caution">
    <text evidence="2">The sequence shown here is derived from an EMBL/GenBank/DDBJ whole genome shotgun (WGS) entry which is preliminary data.</text>
</comment>
<dbReference type="InterPro" id="IPR036390">
    <property type="entry name" value="WH_DNA-bd_sf"/>
</dbReference>
<organism evidence="2 3">
    <name type="scientific">Methylobrevis pamukkalensis</name>
    <dbReference type="NCBI Taxonomy" id="1439726"/>
    <lineage>
        <taxon>Bacteria</taxon>
        <taxon>Pseudomonadati</taxon>
        <taxon>Pseudomonadota</taxon>
        <taxon>Alphaproteobacteria</taxon>
        <taxon>Hyphomicrobiales</taxon>
        <taxon>Pleomorphomonadaceae</taxon>
        <taxon>Methylobrevis</taxon>
    </lineage>
</organism>
<dbReference type="NCBIfam" id="TIGR00738">
    <property type="entry name" value="rrf2_super"/>
    <property type="match status" value="1"/>
</dbReference>
<dbReference type="NCBIfam" id="NF008886">
    <property type="entry name" value="PRK11920.1"/>
    <property type="match status" value="1"/>
</dbReference>
<keyword evidence="1" id="KW-0238">DNA-binding</keyword>
<proteinExistence type="predicted"/>
<dbReference type="AlphaFoldDB" id="A0A1E3HA76"/>
<reference evidence="2 3" key="1">
    <citation type="submission" date="2016-07" db="EMBL/GenBank/DDBJ databases">
        <title>Draft Genome Sequence of Methylobrevis pamukkalensis PK2.</title>
        <authorList>
            <person name="Vasilenko O.V."/>
            <person name="Doronina N.V."/>
            <person name="Shmareva M.N."/>
            <person name="Tarlachkov S.V."/>
            <person name="Mustakhimov I."/>
            <person name="Trotsenko Y.A."/>
        </authorList>
    </citation>
    <scope>NUCLEOTIDE SEQUENCE [LARGE SCALE GENOMIC DNA]</scope>
    <source>
        <strain evidence="2 3">PK2</strain>
    </source>
</reference>